<dbReference type="Proteomes" id="UP000299102">
    <property type="component" value="Unassembled WGS sequence"/>
</dbReference>
<dbReference type="AlphaFoldDB" id="A0A4C1U5I8"/>
<accession>A0A4C1U5I8</accession>
<sequence length="118" mass="13256">MDCPQGSVLGPTLWNILMDNSLRLPQSDGVRLVAYANDTALLPEKVINDHNEGKSPETLYYYIKGQLNQGGVIGDPPGGDTPLFRSHSMLLPYRRRRRKSLASCPGCLRRLGEYNRKR</sequence>
<dbReference type="OrthoDB" id="5419617at2759"/>
<name>A0A4C1U5I8_EUMVA</name>
<evidence type="ECO:0000313" key="1">
    <source>
        <dbReference type="EMBL" id="GBP21569.1"/>
    </source>
</evidence>
<organism evidence="1 2">
    <name type="scientific">Eumeta variegata</name>
    <name type="common">Bagworm moth</name>
    <name type="synonym">Eumeta japonica</name>
    <dbReference type="NCBI Taxonomy" id="151549"/>
    <lineage>
        <taxon>Eukaryota</taxon>
        <taxon>Metazoa</taxon>
        <taxon>Ecdysozoa</taxon>
        <taxon>Arthropoda</taxon>
        <taxon>Hexapoda</taxon>
        <taxon>Insecta</taxon>
        <taxon>Pterygota</taxon>
        <taxon>Neoptera</taxon>
        <taxon>Endopterygota</taxon>
        <taxon>Lepidoptera</taxon>
        <taxon>Glossata</taxon>
        <taxon>Ditrysia</taxon>
        <taxon>Tineoidea</taxon>
        <taxon>Psychidae</taxon>
        <taxon>Oiketicinae</taxon>
        <taxon>Eumeta</taxon>
    </lineage>
</organism>
<comment type="caution">
    <text evidence="1">The sequence shown here is derived from an EMBL/GenBank/DDBJ whole genome shotgun (WGS) entry which is preliminary data.</text>
</comment>
<gene>
    <name evidence="1" type="ORF">EVAR_9754_1</name>
</gene>
<proteinExistence type="predicted"/>
<evidence type="ECO:0000313" key="2">
    <source>
        <dbReference type="Proteomes" id="UP000299102"/>
    </source>
</evidence>
<dbReference type="EMBL" id="BGZK01000130">
    <property type="protein sequence ID" value="GBP21569.1"/>
    <property type="molecule type" value="Genomic_DNA"/>
</dbReference>
<keyword evidence="2" id="KW-1185">Reference proteome</keyword>
<reference evidence="1 2" key="1">
    <citation type="journal article" date="2019" name="Commun. Biol.">
        <title>The bagworm genome reveals a unique fibroin gene that provides high tensile strength.</title>
        <authorList>
            <person name="Kono N."/>
            <person name="Nakamura H."/>
            <person name="Ohtoshi R."/>
            <person name="Tomita M."/>
            <person name="Numata K."/>
            <person name="Arakawa K."/>
        </authorList>
    </citation>
    <scope>NUCLEOTIDE SEQUENCE [LARGE SCALE GENOMIC DNA]</scope>
</reference>
<protein>
    <submittedName>
        <fullName evidence="1">Retrovirus-related Pol polyprotein from type-1 retrotransposable element R1 2</fullName>
    </submittedName>
</protein>